<dbReference type="InterPro" id="IPR000719">
    <property type="entry name" value="Prot_kinase_dom"/>
</dbReference>
<comment type="similarity">
    <text evidence="7">Belongs to the protein kinase superfamily.</text>
</comment>
<evidence type="ECO:0000313" key="10">
    <source>
        <dbReference type="Proteomes" id="UP000179807"/>
    </source>
</evidence>
<accession>A0A1J4KSW0</accession>
<comment type="caution">
    <text evidence="9">The sequence shown here is derived from an EMBL/GenBank/DDBJ whole genome shotgun (WGS) entry which is preliminary data.</text>
</comment>
<gene>
    <name evidence="9" type="ORF">TRFO_15481</name>
</gene>
<dbReference type="Proteomes" id="UP000179807">
    <property type="component" value="Unassembled WGS sequence"/>
</dbReference>
<evidence type="ECO:0000256" key="7">
    <source>
        <dbReference type="RuleBase" id="RU000304"/>
    </source>
</evidence>
<keyword evidence="3 6" id="KW-0547">Nucleotide-binding</keyword>
<sequence>MSLLVQSATMFISQTYRRIDPYYFGCKKRGQNREIIHPNGNDEDPDGVHLIVHYNDIFEDIQGRLFRVIDFLGCGSYSLVYKCEYVNTPGRFIAVKISKNVPRLQQRLENEAKLLQKLNSFPDIPGRKLIPEYVSFFPISGHSCLAIGLYQRTLLERFSFINDTAGLLLFIKCVMKQILLGLDFIHQAGFVHGDLKPDNIMLVRDDAYDIKFIDFGSATPIDSDMPRIPQPLCYRSPELIIGSKWNEKVDIWSAGCIAVELILGFPIFACETEEDVLGMITKLIGPIPQSMIVGSLYWKQFYVTTPRGFMLLKDLIICITKGHLMPERFDGIDESKLTLEMLIRNRIQNDVNKQIVDSMISFIYGLLNIDSTKRWNIKEALSHCFLTEEFNEQTVNWTSKNRSAYLACSSHGMIPNMLTIESEDNNFVIPHSINSIFY</sequence>
<dbReference type="InterPro" id="IPR008271">
    <property type="entry name" value="Ser/Thr_kinase_AS"/>
</dbReference>
<dbReference type="GO" id="GO:0005524">
    <property type="term" value="F:ATP binding"/>
    <property type="evidence" value="ECO:0007669"/>
    <property type="project" value="UniProtKB-UniRule"/>
</dbReference>
<dbReference type="VEuPathDB" id="TrichDB:TRFO_15481"/>
<dbReference type="GO" id="GO:0004674">
    <property type="term" value="F:protein serine/threonine kinase activity"/>
    <property type="evidence" value="ECO:0007669"/>
    <property type="project" value="UniProtKB-KW"/>
</dbReference>
<dbReference type="PROSITE" id="PS00107">
    <property type="entry name" value="PROTEIN_KINASE_ATP"/>
    <property type="match status" value="1"/>
</dbReference>
<keyword evidence="2" id="KW-0808">Transferase</keyword>
<dbReference type="RefSeq" id="XP_068367330.1">
    <property type="nucleotide sequence ID" value="XM_068498408.1"/>
</dbReference>
<evidence type="ECO:0000313" key="9">
    <source>
        <dbReference type="EMBL" id="OHT14194.1"/>
    </source>
</evidence>
<dbReference type="Pfam" id="PF00069">
    <property type="entry name" value="Pkinase"/>
    <property type="match status" value="1"/>
</dbReference>
<protein>
    <submittedName>
        <fullName evidence="9">CMGC family protein kinase</fullName>
    </submittedName>
</protein>
<evidence type="ECO:0000256" key="1">
    <source>
        <dbReference type="ARBA" id="ARBA00022527"/>
    </source>
</evidence>
<dbReference type="PANTHER" id="PTHR24058:SF17">
    <property type="entry name" value="HOMEODOMAIN INTERACTING PROTEIN KINASE, ISOFORM D"/>
    <property type="match status" value="1"/>
</dbReference>
<dbReference type="InterPro" id="IPR050494">
    <property type="entry name" value="Ser_Thr_dual-spec_kinase"/>
</dbReference>
<keyword evidence="5 6" id="KW-0067">ATP-binding</keyword>
<proteinExistence type="inferred from homology"/>
<evidence type="ECO:0000256" key="5">
    <source>
        <dbReference type="ARBA" id="ARBA00022840"/>
    </source>
</evidence>
<dbReference type="EMBL" id="MLAK01000412">
    <property type="protein sequence ID" value="OHT14194.1"/>
    <property type="molecule type" value="Genomic_DNA"/>
</dbReference>
<dbReference type="GO" id="GO:0004713">
    <property type="term" value="F:protein tyrosine kinase activity"/>
    <property type="evidence" value="ECO:0007669"/>
    <property type="project" value="TreeGrafter"/>
</dbReference>
<dbReference type="PROSITE" id="PS50011">
    <property type="entry name" value="PROTEIN_KINASE_DOM"/>
    <property type="match status" value="1"/>
</dbReference>
<name>A0A1J4KSW0_9EUKA</name>
<dbReference type="InterPro" id="IPR011009">
    <property type="entry name" value="Kinase-like_dom_sf"/>
</dbReference>
<dbReference type="SUPFAM" id="SSF56112">
    <property type="entry name" value="Protein kinase-like (PK-like)"/>
    <property type="match status" value="1"/>
</dbReference>
<dbReference type="GeneID" id="94833112"/>
<dbReference type="GO" id="GO:0005737">
    <property type="term" value="C:cytoplasm"/>
    <property type="evidence" value="ECO:0007669"/>
    <property type="project" value="TreeGrafter"/>
</dbReference>
<dbReference type="OrthoDB" id="5979581at2759"/>
<dbReference type="PROSITE" id="PS00108">
    <property type="entry name" value="PROTEIN_KINASE_ST"/>
    <property type="match status" value="1"/>
</dbReference>
<reference evidence="9" key="1">
    <citation type="submission" date="2016-10" db="EMBL/GenBank/DDBJ databases">
        <authorList>
            <person name="Benchimol M."/>
            <person name="Almeida L.G."/>
            <person name="Vasconcelos A.T."/>
            <person name="Perreira-Neves A."/>
            <person name="Rosa I.A."/>
            <person name="Tasca T."/>
            <person name="Bogo M.R."/>
            <person name="de Souza W."/>
        </authorList>
    </citation>
    <scope>NUCLEOTIDE SEQUENCE [LARGE SCALE GENOMIC DNA]</scope>
    <source>
        <strain evidence="9">K</strain>
    </source>
</reference>
<feature type="binding site" evidence="6">
    <location>
        <position position="96"/>
    </location>
    <ligand>
        <name>ATP</name>
        <dbReference type="ChEBI" id="CHEBI:30616"/>
    </ligand>
</feature>
<feature type="domain" description="Protein kinase" evidence="8">
    <location>
        <begin position="66"/>
        <end position="386"/>
    </location>
</feature>
<dbReference type="InterPro" id="IPR017441">
    <property type="entry name" value="Protein_kinase_ATP_BS"/>
</dbReference>
<dbReference type="Gene3D" id="3.30.200.20">
    <property type="entry name" value="Phosphorylase Kinase, domain 1"/>
    <property type="match status" value="1"/>
</dbReference>
<dbReference type="SMART" id="SM00220">
    <property type="entry name" value="S_TKc"/>
    <property type="match status" value="1"/>
</dbReference>
<evidence type="ECO:0000259" key="8">
    <source>
        <dbReference type="PROSITE" id="PS50011"/>
    </source>
</evidence>
<keyword evidence="4 9" id="KW-0418">Kinase</keyword>
<organism evidence="9 10">
    <name type="scientific">Tritrichomonas foetus</name>
    <dbReference type="NCBI Taxonomy" id="1144522"/>
    <lineage>
        <taxon>Eukaryota</taxon>
        <taxon>Metamonada</taxon>
        <taxon>Parabasalia</taxon>
        <taxon>Tritrichomonadida</taxon>
        <taxon>Tritrichomonadidae</taxon>
        <taxon>Tritrichomonas</taxon>
    </lineage>
</organism>
<keyword evidence="1 7" id="KW-0723">Serine/threonine-protein kinase</keyword>
<dbReference type="AlphaFoldDB" id="A0A1J4KSW0"/>
<dbReference type="Gene3D" id="1.10.510.10">
    <property type="entry name" value="Transferase(Phosphotransferase) domain 1"/>
    <property type="match status" value="1"/>
</dbReference>
<keyword evidence="10" id="KW-1185">Reference proteome</keyword>
<evidence type="ECO:0000256" key="6">
    <source>
        <dbReference type="PROSITE-ProRule" id="PRU10141"/>
    </source>
</evidence>
<evidence type="ECO:0000256" key="4">
    <source>
        <dbReference type="ARBA" id="ARBA00022777"/>
    </source>
</evidence>
<dbReference type="PANTHER" id="PTHR24058">
    <property type="entry name" value="DUAL SPECIFICITY PROTEIN KINASE"/>
    <property type="match status" value="1"/>
</dbReference>
<evidence type="ECO:0000256" key="3">
    <source>
        <dbReference type="ARBA" id="ARBA00022741"/>
    </source>
</evidence>
<evidence type="ECO:0000256" key="2">
    <source>
        <dbReference type="ARBA" id="ARBA00022679"/>
    </source>
</evidence>